<evidence type="ECO:0000313" key="3">
    <source>
        <dbReference type="Proteomes" id="UP001454036"/>
    </source>
</evidence>
<dbReference type="GO" id="GO:0009772">
    <property type="term" value="P:photosynthetic electron transport in photosystem II"/>
    <property type="evidence" value="ECO:0007669"/>
    <property type="project" value="InterPro"/>
</dbReference>
<feature type="region of interest" description="Disordered" evidence="1">
    <location>
        <begin position="39"/>
        <end position="65"/>
    </location>
</feature>
<dbReference type="PANTHER" id="PTHR33149">
    <property type="entry name" value="PHOTOSYSTEM II PROTEIN D1"/>
    <property type="match status" value="1"/>
</dbReference>
<dbReference type="EMBL" id="BAABME010003619">
    <property type="protein sequence ID" value="GAA0159500.1"/>
    <property type="molecule type" value="Genomic_DNA"/>
</dbReference>
<reference evidence="2 3" key="1">
    <citation type="submission" date="2024-01" db="EMBL/GenBank/DDBJ databases">
        <title>The complete chloroplast genome sequence of Lithospermum erythrorhizon: insights into the phylogenetic relationship among Boraginaceae species and the maternal lineages of purple gromwells.</title>
        <authorList>
            <person name="Okada T."/>
            <person name="Watanabe K."/>
        </authorList>
    </citation>
    <scope>NUCLEOTIDE SEQUENCE [LARGE SCALE GENOMIC DNA]</scope>
</reference>
<evidence type="ECO:0000313" key="2">
    <source>
        <dbReference type="EMBL" id="GAA0159500.1"/>
    </source>
</evidence>
<name>A0AAV3QA53_LITER</name>
<sequence>MMQQLQGQFPQLRGENPVEVLSVREDGEETYTHTPLVWRGNEPVTGQQSRHEAMPRDAASPAPPPDTMAALRRQVEALPARVARQARRGTNTKLYGKASVAGYEDGGIHFHGHDRLGLQYDNRPADVVIVRGGGIPNIVQVEIPHAVKVGTTSRRLEGSRDWNVCTLEIPEESPKKRLPHKEIQSIPFDKRDLAKIFKIGTTLGAEHEAMLIRVLREYRDIFTWEPKDIPGVDLAMSVHRLYVDPHHKTVKQKKRTFSEEKGEAIRDECPHPGRGEYAEAGVLPQPGDGGGSDTRYPLTEKLVFALMVAAQKLKPYFEAHTVEVVTDQQMRQILEYPSRTRWIDKRTTALSELDLRYTPRTSMKLQALENLLVECTRGPVAAVDTMAFNLNGFNFNQSVVDSQGRVINTWADIINRANLGMEVMHERNAHNFPLDLAAVEAPSTNG</sequence>
<protein>
    <recommendedName>
        <fullName evidence="4">Reverse transcriptase RNase H-like domain-containing protein</fullName>
    </recommendedName>
</protein>
<dbReference type="InterPro" id="IPR036854">
    <property type="entry name" value="Photo_II_D1/D2_sf"/>
</dbReference>
<dbReference type="SUPFAM" id="SSF81483">
    <property type="entry name" value="Bacterial photosystem II reaction centre, L and M subunits"/>
    <property type="match status" value="1"/>
</dbReference>
<evidence type="ECO:0008006" key="4">
    <source>
        <dbReference type="Google" id="ProtNLM"/>
    </source>
</evidence>
<dbReference type="AlphaFoldDB" id="A0AAV3QA53"/>
<keyword evidence="3" id="KW-1185">Reference proteome</keyword>
<dbReference type="Proteomes" id="UP001454036">
    <property type="component" value="Unassembled WGS sequence"/>
</dbReference>
<dbReference type="GO" id="GO:0009535">
    <property type="term" value="C:chloroplast thylakoid membrane"/>
    <property type="evidence" value="ECO:0007669"/>
    <property type="project" value="TreeGrafter"/>
</dbReference>
<dbReference type="PANTHER" id="PTHR33149:SF12">
    <property type="entry name" value="PHOTOSYSTEM II D2 PROTEIN"/>
    <property type="match status" value="1"/>
</dbReference>
<comment type="caution">
    <text evidence="2">The sequence shown here is derived from an EMBL/GenBank/DDBJ whole genome shotgun (WGS) entry which is preliminary data.</text>
</comment>
<proteinExistence type="predicted"/>
<organism evidence="2 3">
    <name type="scientific">Lithospermum erythrorhizon</name>
    <name type="common">Purple gromwell</name>
    <name type="synonym">Lithospermum officinale var. erythrorhizon</name>
    <dbReference type="NCBI Taxonomy" id="34254"/>
    <lineage>
        <taxon>Eukaryota</taxon>
        <taxon>Viridiplantae</taxon>
        <taxon>Streptophyta</taxon>
        <taxon>Embryophyta</taxon>
        <taxon>Tracheophyta</taxon>
        <taxon>Spermatophyta</taxon>
        <taxon>Magnoliopsida</taxon>
        <taxon>eudicotyledons</taxon>
        <taxon>Gunneridae</taxon>
        <taxon>Pentapetalae</taxon>
        <taxon>asterids</taxon>
        <taxon>lamiids</taxon>
        <taxon>Boraginales</taxon>
        <taxon>Boraginaceae</taxon>
        <taxon>Boraginoideae</taxon>
        <taxon>Lithospermeae</taxon>
        <taxon>Lithospermum</taxon>
    </lineage>
</organism>
<evidence type="ECO:0000256" key="1">
    <source>
        <dbReference type="SAM" id="MobiDB-lite"/>
    </source>
</evidence>
<dbReference type="InterPro" id="IPR055266">
    <property type="entry name" value="D1/D2"/>
</dbReference>
<dbReference type="GO" id="GO:0009523">
    <property type="term" value="C:photosystem II"/>
    <property type="evidence" value="ECO:0007669"/>
    <property type="project" value="TreeGrafter"/>
</dbReference>
<accession>A0AAV3QA53</accession>
<gene>
    <name evidence="2" type="ORF">LIER_16258</name>
</gene>